<sequence length="180" mass="20250">MEEEVVKSDSKYKGQIIDVYKQTVKLPNGELANRDVVKHQNAIAILAFTNEGKAIFEEQWRTPVGKTTIEIPAGKVEDGETYLETAKRELNEEVRLQSADIKKVAGFYSSPGFADEYMVLFTAKDLSPVETKLPQDFGENLNIFEYSLDEALTAVKLGKIEDAKTVLAIYYWQANYQAGE</sequence>
<protein>
    <submittedName>
        <fullName evidence="4">ADP-ribose pyrophosphatase</fullName>
    </submittedName>
</protein>
<dbReference type="PANTHER" id="PTHR11839">
    <property type="entry name" value="UDP/ADP-SUGAR PYROPHOSPHATASE"/>
    <property type="match status" value="1"/>
</dbReference>
<dbReference type="InterPro" id="IPR000086">
    <property type="entry name" value="NUDIX_hydrolase_dom"/>
</dbReference>
<feature type="domain" description="Nudix hydrolase" evidence="3">
    <location>
        <begin position="37"/>
        <end position="168"/>
    </location>
</feature>
<dbReference type="AlphaFoldDB" id="G8PCV3"/>
<organism evidence="4 5">
    <name type="scientific">Pediococcus claussenii (strain ATCC BAA-344 / DSM 14800 / JCM 18046 / KCTC 3811 / LMG 21948 / P06)</name>
    <dbReference type="NCBI Taxonomy" id="701521"/>
    <lineage>
        <taxon>Bacteria</taxon>
        <taxon>Bacillati</taxon>
        <taxon>Bacillota</taxon>
        <taxon>Bacilli</taxon>
        <taxon>Lactobacillales</taxon>
        <taxon>Lactobacillaceae</taxon>
        <taxon>Pediococcus</taxon>
    </lineage>
</organism>
<comment type="cofactor">
    <cofactor evidence="1">
        <name>Mg(2+)</name>
        <dbReference type="ChEBI" id="CHEBI:18420"/>
    </cofactor>
</comment>
<dbReference type="GO" id="GO:0019693">
    <property type="term" value="P:ribose phosphate metabolic process"/>
    <property type="evidence" value="ECO:0007669"/>
    <property type="project" value="TreeGrafter"/>
</dbReference>
<keyword evidence="5" id="KW-1185">Reference proteome</keyword>
<dbReference type="GO" id="GO:0006753">
    <property type="term" value="P:nucleoside phosphate metabolic process"/>
    <property type="evidence" value="ECO:0007669"/>
    <property type="project" value="TreeGrafter"/>
</dbReference>
<dbReference type="Proteomes" id="UP000005444">
    <property type="component" value="Chromosome"/>
</dbReference>
<dbReference type="SUPFAM" id="SSF55811">
    <property type="entry name" value="Nudix"/>
    <property type="match status" value="1"/>
</dbReference>
<dbReference type="PATRIC" id="fig|701521.8.peg.767"/>
<dbReference type="EMBL" id="CP003137">
    <property type="protein sequence ID" value="AEV95088.1"/>
    <property type="molecule type" value="Genomic_DNA"/>
</dbReference>
<dbReference type="PANTHER" id="PTHR11839:SF18">
    <property type="entry name" value="NUDIX HYDROLASE DOMAIN-CONTAINING PROTEIN"/>
    <property type="match status" value="1"/>
</dbReference>
<dbReference type="PROSITE" id="PS51462">
    <property type="entry name" value="NUDIX"/>
    <property type="match status" value="1"/>
</dbReference>
<dbReference type="InterPro" id="IPR020084">
    <property type="entry name" value="NUDIX_hydrolase_CS"/>
</dbReference>
<dbReference type="Pfam" id="PF00293">
    <property type="entry name" value="NUDIX"/>
    <property type="match status" value="1"/>
</dbReference>
<dbReference type="InterPro" id="IPR015797">
    <property type="entry name" value="NUDIX_hydrolase-like_dom_sf"/>
</dbReference>
<dbReference type="GO" id="GO:0005829">
    <property type="term" value="C:cytosol"/>
    <property type="evidence" value="ECO:0007669"/>
    <property type="project" value="TreeGrafter"/>
</dbReference>
<dbReference type="STRING" id="701521.PECL_815"/>
<evidence type="ECO:0000256" key="1">
    <source>
        <dbReference type="ARBA" id="ARBA00001946"/>
    </source>
</evidence>
<gene>
    <name evidence="4" type="primary">nudF</name>
    <name evidence="4" type="ordered locus">PECL_815</name>
</gene>
<dbReference type="CDD" id="cd03424">
    <property type="entry name" value="NUDIX_ADPRase_Nudt5_UGPPase_Nudt14"/>
    <property type="match status" value="1"/>
</dbReference>
<dbReference type="eggNOG" id="COG0494">
    <property type="taxonomic scope" value="Bacteria"/>
</dbReference>
<dbReference type="FunFam" id="3.90.79.10:FF:000024">
    <property type="entry name" value="ADP-ribose pyrophosphatase"/>
    <property type="match status" value="1"/>
</dbReference>
<evidence type="ECO:0000256" key="2">
    <source>
        <dbReference type="ARBA" id="ARBA00022801"/>
    </source>
</evidence>
<reference evidence="4 5" key="1">
    <citation type="journal article" date="2012" name="J. Bacteriol.">
        <title>Complete Genome Sequence of the Beer Spoilage Organism Pediococcus claussenii ATCC BAA-344T.</title>
        <authorList>
            <person name="Pittet V."/>
            <person name="Abegunde T."/>
            <person name="Marfleet T."/>
            <person name="Haakensen M."/>
            <person name="Morrow K."/>
            <person name="Jayaprakash T."/>
            <person name="Schroeder K."/>
            <person name="Trost B."/>
            <person name="Byrns S."/>
            <person name="Bergsveinson J."/>
            <person name="Kusalik A."/>
            <person name="Ziola B."/>
        </authorList>
    </citation>
    <scope>NUCLEOTIDE SEQUENCE [LARGE SCALE GENOMIC DNA]</scope>
    <source>
        <strain evidence="4 5">ATCC BAA-344</strain>
    </source>
</reference>
<keyword evidence="2" id="KW-0378">Hydrolase</keyword>
<accession>G8PCV3</accession>
<evidence type="ECO:0000259" key="3">
    <source>
        <dbReference type="PROSITE" id="PS51462"/>
    </source>
</evidence>
<evidence type="ECO:0000313" key="4">
    <source>
        <dbReference type="EMBL" id="AEV95088.1"/>
    </source>
</evidence>
<dbReference type="PROSITE" id="PS00893">
    <property type="entry name" value="NUDIX_BOX"/>
    <property type="match status" value="1"/>
</dbReference>
<proteinExistence type="predicted"/>
<dbReference type="KEGG" id="pce:PECL_815"/>
<dbReference type="Gene3D" id="3.90.79.10">
    <property type="entry name" value="Nucleoside Triphosphate Pyrophosphohydrolase"/>
    <property type="match status" value="1"/>
</dbReference>
<dbReference type="GO" id="GO:0016787">
    <property type="term" value="F:hydrolase activity"/>
    <property type="evidence" value="ECO:0007669"/>
    <property type="project" value="UniProtKB-KW"/>
</dbReference>
<evidence type="ECO:0000313" key="5">
    <source>
        <dbReference type="Proteomes" id="UP000005444"/>
    </source>
</evidence>
<name>G8PCV3_PEDCP</name>
<dbReference type="HOGENOM" id="CLU_062658_5_1_9"/>